<proteinExistence type="predicted"/>
<reference evidence="1" key="1">
    <citation type="journal article" date="2016" name="Mol. Biol. Evol.">
        <title>Comparative Genomics of Early-Diverging Mushroom-Forming Fungi Provides Insights into the Origins of Lignocellulose Decay Capabilities.</title>
        <authorList>
            <person name="Nagy L.G."/>
            <person name="Riley R."/>
            <person name="Tritt A."/>
            <person name="Adam C."/>
            <person name="Daum C."/>
            <person name="Floudas D."/>
            <person name="Sun H."/>
            <person name="Yadav J.S."/>
            <person name="Pangilinan J."/>
            <person name="Larsson K.H."/>
            <person name="Matsuura K."/>
            <person name="Barry K."/>
            <person name="Labutti K."/>
            <person name="Kuo R."/>
            <person name="Ohm R.A."/>
            <person name="Bhattacharya S.S."/>
            <person name="Shirouzu T."/>
            <person name="Yoshinaga Y."/>
            <person name="Martin F.M."/>
            <person name="Grigoriev I.V."/>
            <person name="Hibbett D.S."/>
        </authorList>
    </citation>
    <scope>NUCLEOTIDE SEQUENCE [LARGE SCALE GENOMIC DNA]</scope>
    <source>
        <strain evidence="1">CBS 109695</strain>
    </source>
</reference>
<name>A0A165XGX7_9AGAM</name>
<protein>
    <submittedName>
        <fullName evidence="1">Uncharacterized protein</fullName>
    </submittedName>
</protein>
<sequence>MGPRSPLRSPNNDTGRYTARIDLHNGGPAHAGDILKGTVTFHTNTSDIRLAHTFIESSQNHGWESRAQDGGGDAFNPGSCFATSPTCDEIWTSGRQYGYIFGEEDLC</sequence>
<dbReference type="AlphaFoldDB" id="A0A165XGX7"/>
<gene>
    <name evidence="1" type="ORF">FIBSPDRAFT_874468</name>
</gene>
<evidence type="ECO:0000313" key="1">
    <source>
        <dbReference type="EMBL" id="KZP08534.1"/>
    </source>
</evidence>
<dbReference type="OrthoDB" id="2590241at2759"/>
<organism evidence="1">
    <name type="scientific">Athelia psychrophila</name>
    <dbReference type="NCBI Taxonomy" id="1759441"/>
    <lineage>
        <taxon>Eukaryota</taxon>
        <taxon>Fungi</taxon>
        <taxon>Dikarya</taxon>
        <taxon>Basidiomycota</taxon>
        <taxon>Agaricomycotina</taxon>
        <taxon>Agaricomycetes</taxon>
        <taxon>Agaricomycetidae</taxon>
        <taxon>Atheliales</taxon>
        <taxon>Atheliaceae</taxon>
        <taxon>Athelia</taxon>
    </lineage>
</organism>
<dbReference type="EMBL" id="KV417719">
    <property type="protein sequence ID" value="KZP08534.1"/>
    <property type="molecule type" value="Genomic_DNA"/>
</dbReference>
<accession>A0A165XGX7</accession>